<gene>
    <name evidence="2" type="ORF">clem_10230</name>
</gene>
<sequence>MKEKLFESAQANNPGVLADLDDSSLLLEKNHSGLTPLHIAANNKHFEWLRVLAKKNMLSYDHIMNLDEAGDTLLHKIIRSAEPDLIKHCIGICYQHDKTGKFWEQPNKTYHETPWDEAMASKAIKKILLELETFATRYPKGPSPLYQAVMRGDYHFIQEINATKVIPVELLYKPCASDSSGENLDTPLSLAARQGHFDILALFLTQIDSLAINIANQANRNTWLHELAKHPDSVSFVEKMLKDAQTREVIIASVESQNMKGETPLHIAAGCGNIKLLSLLLSYSPEVAGSIYKN</sequence>
<dbReference type="Proteomes" id="UP000201728">
    <property type="component" value="Chromosome"/>
</dbReference>
<dbReference type="RefSeq" id="WP_094091434.1">
    <property type="nucleotide sequence ID" value="NZ_CP016397.1"/>
</dbReference>
<dbReference type="OrthoDB" id="5657095at2"/>
<dbReference type="Pfam" id="PF00023">
    <property type="entry name" value="Ank"/>
    <property type="match status" value="3"/>
</dbReference>
<evidence type="ECO:0000313" key="2">
    <source>
        <dbReference type="EMBL" id="ASQ46595.1"/>
    </source>
</evidence>
<feature type="repeat" description="ANK" evidence="1">
    <location>
        <begin position="32"/>
        <end position="56"/>
    </location>
</feature>
<evidence type="ECO:0000256" key="1">
    <source>
        <dbReference type="PROSITE-ProRule" id="PRU00023"/>
    </source>
</evidence>
<organism evidence="2 3">
    <name type="scientific">Legionella clemsonensis</name>
    <dbReference type="NCBI Taxonomy" id="1867846"/>
    <lineage>
        <taxon>Bacteria</taxon>
        <taxon>Pseudomonadati</taxon>
        <taxon>Pseudomonadota</taxon>
        <taxon>Gammaproteobacteria</taxon>
        <taxon>Legionellales</taxon>
        <taxon>Legionellaceae</taxon>
        <taxon>Legionella</taxon>
    </lineage>
</organism>
<keyword evidence="1" id="KW-0040">ANK repeat</keyword>
<dbReference type="Gene3D" id="1.25.40.20">
    <property type="entry name" value="Ankyrin repeat-containing domain"/>
    <property type="match status" value="2"/>
</dbReference>
<dbReference type="PROSITE" id="PS50297">
    <property type="entry name" value="ANK_REP_REGION"/>
    <property type="match status" value="2"/>
</dbReference>
<dbReference type="KEGG" id="lcd:clem_10230"/>
<accession>A0A222P483</accession>
<reference evidence="3" key="1">
    <citation type="submission" date="2016-07" db="EMBL/GenBank/DDBJ databases">
        <authorList>
            <person name="Florea S."/>
            <person name="Webb J.S."/>
            <person name="Jaromczyk J."/>
            <person name="Schardl C.L."/>
        </authorList>
    </citation>
    <scope>NUCLEOTIDE SEQUENCE [LARGE SCALE GENOMIC DNA]</scope>
    <source>
        <strain evidence="3">CDC-D5610</strain>
    </source>
</reference>
<dbReference type="SMART" id="SM00248">
    <property type="entry name" value="ANK"/>
    <property type="match status" value="6"/>
</dbReference>
<dbReference type="AlphaFoldDB" id="A0A222P483"/>
<dbReference type="SUPFAM" id="SSF48403">
    <property type="entry name" value="Ankyrin repeat"/>
    <property type="match status" value="1"/>
</dbReference>
<proteinExistence type="predicted"/>
<evidence type="ECO:0000313" key="3">
    <source>
        <dbReference type="Proteomes" id="UP000201728"/>
    </source>
</evidence>
<dbReference type="PROSITE" id="PS50088">
    <property type="entry name" value="ANK_REPEAT"/>
    <property type="match status" value="2"/>
</dbReference>
<dbReference type="InterPro" id="IPR002110">
    <property type="entry name" value="Ankyrin_rpt"/>
</dbReference>
<protein>
    <submittedName>
        <fullName evidence="2">Ankyrin repeats (3 copies)</fullName>
    </submittedName>
</protein>
<feature type="repeat" description="ANK" evidence="1">
    <location>
        <begin position="260"/>
        <end position="287"/>
    </location>
</feature>
<dbReference type="EMBL" id="CP016397">
    <property type="protein sequence ID" value="ASQ46595.1"/>
    <property type="molecule type" value="Genomic_DNA"/>
</dbReference>
<dbReference type="PANTHER" id="PTHR24121">
    <property type="entry name" value="NO MECHANORECEPTOR POTENTIAL C, ISOFORM D-RELATED"/>
    <property type="match status" value="1"/>
</dbReference>
<dbReference type="PANTHER" id="PTHR24121:SF21">
    <property type="entry name" value="ANKYRIN REPEAT FAMILY PROTEIN"/>
    <property type="match status" value="1"/>
</dbReference>
<name>A0A222P483_9GAMM</name>
<dbReference type="InterPro" id="IPR036770">
    <property type="entry name" value="Ankyrin_rpt-contain_sf"/>
</dbReference>
<keyword evidence="3" id="KW-1185">Reference proteome</keyword>